<dbReference type="EMBL" id="CAJOBC010002487">
    <property type="protein sequence ID" value="CAF3735588.1"/>
    <property type="molecule type" value="Genomic_DNA"/>
</dbReference>
<reference evidence="3" key="1">
    <citation type="submission" date="2021-02" db="EMBL/GenBank/DDBJ databases">
        <authorList>
            <person name="Nowell W R."/>
        </authorList>
    </citation>
    <scope>NUCLEOTIDE SEQUENCE</scope>
</reference>
<feature type="region of interest" description="Disordered" evidence="1">
    <location>
        <begin position="31"/>
        <end position="50"/>
    </location>
</feature>
<organism evidence="3 5">
    <name type="scientific">Didymodactylos carnosus</name>
    <dbReference type="NCBI Taxonomy" id="1234261"/>
    <lineage>
        <taxon>Eukaryota</taxon>
        <taxon>Metazoa</taxon>
        <taxon>Spiralia</taxon>
        <taxon>Gnathifera</taxon>
        <taxon>Rotifera</taxon>
        <taxon>Eurotatoria</taxon>
        <taxon>Bdelloidea</taxon>
        <taxon>Philodinida</taxon>
        <taxon>Philodinidae</taxon>
        <taxon>Didymodactylos</taxon>
    </lineage>
</organism>
<sequence>MATCTTNHPHEIEVDSESEGDSTMEIDAVYSSDVDSSESDDEIGSSKQQSTDRIWKKTAFKPHLFSFDETNVDLSSNIDAMKDATPLEFFQLLFNETIIDLIVEETNKYQAFSNNDATPSTSSHQAKWTETNRSEIYTFLATIMLMSVTKKNKILDYWSTDPMIITPMFGQLFSRDRFLILLKYLHFNDELTQMDDDKLHKIKSVIDDLRKKFKSLVIPNKNLCIDESLILWKRRLGFKQYIPSKRRRFGIKVFVICDCETGVVLDFIVYTGSSTDIDLDQTLGKSGSVVMTLMKPYLNKGHSLFLDNWYTSLRLFEKLYELKTGACGTVRRNRIGSVKLDKLTKGDFDYSNSNNLMVLKWQGKREILMLCTIHKLRMIETQKSDWKTQKIVEKPECIVHYNRNMGLVDKTNMQISFVECLRKTIKWYKKFFFHLLDLSTFNAYMLFKMKHKKSIHFGDFRSELIRQLIERYSQPRPIGGRPITSDNPVRLTGRHFPTLVPATATQESPQRDCIVSSRTSRREKKGKKTRYQCDICDVGLCVTGCFGDHHTLKHF</sequence>
<accession>A0A814E412</accession>
<dbReference type="PANTHER" id="PTHR46599:SF3">
    <property type="entry name" value="PIGGYBAC TRANSPOSABLE ELEMENT-DERIVED PROTEIN 4"/>
    <property type="match status" value="1"/>
</dbReference>
<dbReference type="PANTHER" id="PTHR46599">
    <property type="entry name" value="PIGGYBAC TRANSPOSABLE ELEMENT-DERIVED PROTEIN 4"/>
    <property type="match status" value="1"/>
</dbReference>
<evidence type="ECO:0000313" key="4">
    <source>
        <dbReference type="EMBL" id="CAF3735588.1"/>
    </source>
</evidence>
<feature type="region of interest" description="Disordered" evidence="1">
    <location>
        <begin position="1"/>
        <end position="23"/>
    </location>
</feature>
<dbReference type="Proteomes" id="UP000663829">
    <property type="component" value="Unassembled WGS sequence"/>
</dbReference>
<dbReference type="InterPro" id="IPR029526">
    <property type="entry name" value="PGBD"/>
</dbReference>
<evidence type="ECO:0000259" key="2">
    <source>
        <dbReference type="Pfam" id="PF13843"/>
    </source>
</evidence>
<protein>
    <recommendedName>
        <fullName evidence="2">PiggyBac transposable element-derived protein domain-containing protein</fullName>
    </recommendedName>
</protein>
<feature type="domain" description="PiggyBac transposable element-derived protein" evidence="2">
    <location>
        <begin position="85"/>
        <end position="444"/>
    </location>
</feature>
<feature type="compositionally biased region" description="Acidic residues" evidence="1">
    <location>
        <begin position="14"/>
        <end position="23"/>
    </location>
</feature>
<evidence type="ECO:0000313" key="5">
    <source>
        <dbReference type="Proteomes" id="UP000663829"/>
    </source>
</evidence>
<evidence type="ECO:0000256" key="1">
    <source>
        <dbReference type="SAM" id="MobiDB-lite"/>
    </source>
</evidence>
<dbReference type="AlphaFoldDB" id="A0A814E412"/>
<comment type="caution">
    <text evidence="3">The sequence shown here is derived from an EMBL/GenBank/DDBJ whole genome shotgun (WGS) entry which is preliminary data.</text>
</comment>
<gene>
    <name evidence="3" type="ORF">GPM918_LOCUS11755</name>
    <name evidence="4" type="ORF">SRO942_LOCUS11756</name>
</gene>
<keyword evidence="5" id="KW-1185">Reference proteome</keyword>
<dbReference type="Proteomes" id="UP000681722">
    <property type="component" value="Unassembled WGS sequence"/>
</dbReference>
<dbReference type="OrthoDB" id="9986773at2759"/>
<dbReference type="Pfam" id="PF13843">
    <property type="entry name" value="DDE_Tnp_1_7"/>
    <property type="match status" value="1"/>
</dbReference>
<dbReference type="EMBL" id="CAJNOQ010002487">
    <property type="protein sequence ID" value="CAF0961074.1"/>
    <property type="molecule type" value="Genomic_DNA"/>
</dbReference>
<proteinExistence type="predicted"/>
<evidence type="ECO:0000313" key="3">
    <source>
        <dbReference type="EMBL" id="CAF0961074.1"/>
    </source>
</evidence>
<name>A0A814E412_9BILA</name>